<keyword evidence="2" id="KW-1185">Reference proteome</keyword>
<name>A0ABU5ZEU6_9BACL</name>
<dbReference type="RefSeq" id="WP_371753135.1">
    <property type="nucleotide sequence ID" value="NZ_JAYJLD010000005.1"/>
</dbReference>
<sequence>MMILYQLVKWMEERANIGRSLKEAKGKGDEKQLLHKKRLVEAKMIETSRWLEPREVHREIDNLLPLEALPLEHDIRHDILNP</sequence>
<reference evidence="1" key="1">
    <citation type="submission" date="2023-12" db="EMBL/GenBank/DDBJ databases">
        <title>Fervidustalea candida gen. nov., sp. nov., a novel member of the family Paenibacillaceae isolated from a geothermal area.</title>
        <authorList>
            <person name="Li W.-J."/>
            <person name="Jiao J.-Y."/>
            <person name="Chen Y."/>
        </authorList>
    </citation>
    <scope>NUCLEOTIDE SEQUENCE</scope>
    <source>
        <strain evidence="1">SYSU GA230002</strain>
    </source>
</reference>
<accession>A0ABU5ZEU6</accession>
<proteinExistence type="predicted"/>
<evidence type="ECO:0000313" key="2">
    <source>
        <dbReference type="Proteomes" id="UP001310386"/>
    </source>
</evidence>
<protein>
    <submittedName>
        <fullName evidence="1">Uncharacterized protein</fullName>
    </submittedName>
</protein>
<dbReference type="EMBL" id="JAYJLD010000005">
    <property type="protein sequence ID" value="MEB3101019.1"/>
    <property type="molecule type" value="Genomic_DNA"/>
</dbReference>
<gene>
    <name evidence="1" type="ORF">VF724_05015</name>
</gene>
<evidence type="ECO:0000313" key="1">
    <source>
        <dbReference type="EMBL" id="MEB3101019.1"/>
    </source>
</evidence>
<organism evidence="1 2">
    <name type="scientific">Ferviditalea candida</name>
    <dbReference type="NCBI Taxonomy" id="3108399"/>
    <lineage>
        <taxon>Bacteria</taxon>
        <taxon>Bacillati</taxon>
        <taxon>Bacillota</taxon>
        <taxon>Bacilli</taxon>
        <taxon>Bacillales</taxon>
        <taxon>Paenibacillaceae</taxon>
        <taxon>Ferviditalea</taxon>
    </lineage>
</organism>
<comment type="caution">
    <text evidence="1">The sequence shown here is derived from an EMBL/GenBank/DDBJ whole genome shotgun (WGS) entry which is preliminary data.</text>
</comment>
<dbReference type="Proteomes" id="UP001310386">
    <property type="component" value="Unassembled WGS sequence"/>
</dbReference>